<proteinExistence type="predicted"/>
<keyword evidence="1" id="KW-0732">Signal</keyword>
<evidence type="ECO:0000256" key="1">
    <source>
        <dbReference type="SAM" id="SignalP"/>
    </source>
</evidence>
<gene>
    <name evidence="2" type="ORF">IHQ68_16120</name>
</gene>
<organism evidence="2 3">
    <name type="scientific">Chelatococcus sambhunathii</name>
    <dbReference type="NCBI Taxonomy" id="363953"/>
    <lineage>
        <taxon>Bacteria</taxon>
        <taxon>Pseudomonadati</taxon>
        <taxon>Pseudomonadota</taxon>
        <taxon>Alphaproteobacteria</taxon>
        <taxon>Hyphomicrobiales</taxon>
        <taxon>Chelatococcaceae</taxon>
        <taxon>Chelatococcus</taxon>
    </lineage>
</organism>
<protein>
    <submittedName>
        <fullName evidence="2">EncA/B family entericidin</fullName>
    </submittedName>
</protein>
<dbReference type="EMBL" id="JADBEO010000041">
    <property type="protein sequence ID" value="MDR4308147.1"/>
    <property type="molecule type" value="Genomic_DNA"/>
</dbReference>
<dbReference type="PROSITE" id="PS51257">
    <property type="entry name" value="PROKAR_LIPOPROTEIN"/>
    <property type="match status" value="1"/>
</dbReference>
<name>A0ABU1DJ46_9HYPH</name>
<accession>A0ABU1DJ46</accession>
<comment type="caution">
    <text evidence="2">The sequence shown here is derived from an EMBL/GenBank/DDBJ whole genome shotgun (WGS) entry which is preliminary data.</text>
</comment>
<feature type="signal peptide" evidence="1">
    <location>
        <begin position="1"/>
        <end position="19"/>
    </location>
</feature>
<keyword evidence="3" id="KW-1185">Reference proteome</keyword>
<sequence length="42" mass="4203">MLGRFVVVAALIASTVALSACANTVRGVRNDVKATGNAATGR</sequence>
<evidence type="ECO:0000313" key="2">
    <source>
        <dbReference type="EMBL" id="MDR4308147.1"/>
    </source>
</evidence>
<dbReference type="RefSeq" id="WP_309393644.1">
    <property type="nucleotide sequence ID" value="NZ_JADBEO010000041.1"/>
</dbReference>
<dbReference type="Proteomes" id="UP001181622">
    <property type="component" value="Unassembled WGS sequence"/>
</dbReference>
<feature type="chain" id="PRO_5047493687" evidence="1">
    <location>
        <begin position="20"/>
        <end position="42"/>
    </location>
</feature>
<reference evidence="2" key="1">
    <citation type="submission" date="2020-10" db="EMBL/GenBank/DDBJ databases">
        <authorList>
            <person name="Abbas A."/>
            <person name="Razzaq R."/>
            <person name="Waqas M."/>
            <person name="Abbas N."/>
            <person name="Nielsen T.K."/>
            <person name="Hansen L.H."/>
            <person name="Hussain S."/>
            <person name="Shahid M."/>
        </authorList>
    </citation>
    <scope>NUCLEOTIDE SEQUENCE</scope>
    <source>
        <strain evidence="2">S14</strain>
    </source>
</reference>
<evidence type="ECO:0000313" key="3">
    <source>
        <dbReference type="Proteomes" id="UP001181622"/>
    </source>
</evidence>